<feature type="domain" description="At1g61320/AtMIF1 LRR" evidence="2">
    <location>
        <begin position="109"/>
        <end position="268"/>
    </location>
</feature>
<dbReference type="Pfam" id="PF00646">
    <property type="entry name" value="F-box"/>
    <property type="match status" value="1"/>
</dbReference>
<protein>
    <submittedName>
        <fullName evidence="4">F-box/LRR-repeat protein At2g42730-like</fullName>
    </submittedName>
</protein>
<dbReference type="InterPro" id="IPR001810">
    <property type="entry name" value="F-box_dom"/>
</dbReference>
<dbReference type="InterPro" id="IPR053772">
    <property type="entry name" value="At1g61320/At1g61330-like"/>
</dbReference>
<feature type="domain" description="F-box" evidence="1">
    <location>
        <begin position="36"/>
        <end position="72"/>
    </location>
</feature>
<dbReference type="PANTHER" id="PTHR34145:SF68">
    <property type="entry name" value="FBD DOMAIN-CONTAINING PROTEIN"/>
    <property type="match status" value="1"/>
</dbReference>
<dbReference type="PANTHER" id="PTHR34145">
    <property type="entry name" value="OS02G0105600 PROTEIN"/>
    <property type="match status" value="1"/>
</dbReference>
<dbReference type="InterPro" id="IPR032675">
    <property type="entry name" value="LRR_dom_sf"/>
</dbReference>
<dbReference type="SUPFAM" id="SSF81383">
    <property type="entry name" value="F-box domain"/>
    <property type="match status" value="1"/>
</dbReference>
<proteinExistence type="predicted"/>
<dbReference type="RefSeq" id="XP_071924443.1">
    <property type="nucleotide sequence ID" value="XM_072068342.1"/>
</dbReference>
<evidence type="ECO:0000313" key="4">
    <source>
        <dbReference type="RefSeq" id="XP_071924443.1"/>
    </source>
</evidence>
<dbReference type="Gene3D" id="3.80.10.10">
    <property type="entry name" value="Ribonuclease Inhibitor"/>
    <property type="match status" value="1"/>
</dbReference>
<dbReference type="GeneID" id="113715066"/>
<evidence type="ECO:0000259" key="2">
    <source>
        <dbReference type="Pfam" id="PF23622"/>
    </source>
</evidence>
<dbReference type="Pfam" id="PF23622">
    <property type="entry name" value="LRR_At1g61320_AtMIF1"/>
    <property type="match status" value="1"/>
</dbReference>
<dbReference type="InterPro" id="IPR036047">
    <property type="entry name" value="F-box-like_dom_sf"/>
</dbReference>
<dbReference type="InterPro" id="IPR053781">
    <property type="entry name" value="F-box_AtFBL13-like"/>
</dbReference>
<name>A0ABM4VY39_COFAR</name>
<dbReference type="SUPFAM" id="SSF52047">
    <property type="entry name" value="RNI-like"/>
    <property type="match status" value="1"/>
</dbReference>
<sequence>MGKRAKVSTGWQLKKCSNRRHPPQHHLSQVMHDDRISQLPDEILVFILSLLTLKEAAQTSVLSSRWINLWKYTPRLDFDASASLDRIERNPKKLLGRESGRYVNWVNRVMQLHQGLTLDEFRLCFDLGISSQSEIDKWLEYAFRRTVKRLEVGLSRSRNHFRHPSQCYNFPDRLLNIDNGLSKLIEFGSLRALCLKYVNVTGEAIENFLHNCRFLERLVVVGSGKLVNLLVSGSSLVLKHLDINSCHNVKSIKICDCNLVSLGICNVEHLVLMNVPMLVEVFVRAAPRVF</sequence>
<evidence type="ECO:0000313" key="3">
    <source>
        <dbReference type="Proteomes" id="UP001652660"/>
    </source>
</evidence>
<dbReference type="InterPro" id="IPR055357">
    <property type="entry name" value="LRR_At1g61320_AtMIF1"/>
</dbReference>
<keyword evidence="3" id="KW-1185">Reference proteome</keyword>
<dbReference type="CDD" id="cd22160">
    <property type="entry name" value="F-box_AtFBL13-like"/>
    <property type="match status" value="1"/>
</dbReference>
<reference evidence="4" key="1">
    <citation type="submission" date="2025-08" db="UniProtKB">
        <authorList>
            <consortium name="RefSeq"/>
        </authorList>
    </citation>
    <scope>IDENTIFICATION</scope>
    <source>
        <tissue evidence="4">Leaves</tissue>
    </source>
</reference>
<evidence type="ECO:0000259" key="1">
    <source>
        <dbReference type="Pfam" id="PF00646"/>
    </source>
</evidence>
<gene>
    <name evidence="4" type="primary">LOC113715066</name>
</gene>
<dbReference type="Proteomes" id="UP001652660">
    <property type="component" value="Chromosome 10c"/>
</dbReference>
<accession>A0ABM4VY39</accession>
<organism evidence="3 4">
    <name type="scientific">Coffea arabica</name>
    <name type="common">Arabian coffee</name>
    <dbReference type="NCBI Taxonomy" id="13443"/>
    <lineage>
        <taxon>Eukaryota</taxon>
        <taxon>Viridiplantae</taxon>
        <taxon>Streptophyta</taxon>
        <taxon>Embryophyta</taxon>
        <taxon>Tracheophyta</taxon>
        <taxon>Spermatophyta</taxon>
        <taxon>Magnoliopsida</taxon>
        <taxon>eudicotyledons</taxon>
        <taxon>Gunneridae</taxon>
        <taxon>Pentapetalae</taxon>
        <taxon>asterids</taxon>
        <taxon>lamiids</taxon>
        <taxon>Gentianales</taxon>
        <taxon>Rubiaceae</taxon>
        <taxon>Ixoroideae</taxon>
        <taxon>Gardenieae complex</taxon>
        <taxon>Bertiereae - Coffeeae clade</taxon>
        <taxon>Coffeeae</taxon>
        <taxon>Coffea</taxon>
    </lineage>
</organism>